<name>A0ABU9L035_9FLAO</name>
<dbReference type="RefSeq" id="WP_342159772.1">
    <property type="nucleotide sequence ID" value="NZ_JBCDNA010000002.1"/>
</dbReference>
<organism evidence="1 2">
    <name type="scientific">Lutimonas vermicola</name>
    <dbReference type="NCBI Taxonomy" id="414288"/>
    <lineage>
        <taxon>Bacteria</taxon>
        <taxon>Pseudomonadati</taxon>
        <taxon>Bacteroidota</taxon>
        <taxon>Flavobacteriia</taxon>
        <taxon>Flavobacteriales</taxon>
        <taxon>Flavobacteriaceae</taxon>
        <taxon>Lutimonas</taxon>
    </lineage>
</organism>
<comment type="caution">
    <text evidence="1">The sequence shown here is derived from an EMBL/GenBank/DDBJ whole genome shotgun (WGS) entry which is preliminary data.</text>
</comment>
<keyword evidence="2" id="KW-1185">Reference proteome</keyword>
<dbReference type="Proteomes" id="UP001474120">
    <property type="component" value="Unassembled WGS sequence"/>
</dbReference>
<proteinExistence type="predicted"/>
<gene>
    <name evidence="1" type="ORF">AABB81_07880</name>
</gene>
<accession>A0ABU9L035</accession>
<evidence type="ECO:0000313" key="1">
    <source>
        <dbReference type="EMBL" id="MEL4455811.1"/>
    </source>
</evidence>
<protein>
    <submittedName>
        <fullName evidence="1">Uncharacterized protein</fullName>
    </submittedName>
</protein>
<dbReference type="EMBL" id="JBCDNA010000002">
    <property type="protein sequence ID" value="MEL4455811.1"/>
    <property type="molecule type" value="Genomic_DNA"/>
</dbReference>
<reference evidence="1 2" key="1">
    <citation type="submission" date="2024-04" db="EMBL/GenBank/DDBJ databases">
        <title>whole genome sequencing of Lutimonas vermicola strain IMCC1616.</title>
        <authorList>
            <person name="Bae S.S."/>
        </authorList>
    </citation>
    <scope>NUCLEOTIDE SEQUENCE [LARGE SCALE GENOMIC DNA]</scope>
    <source>
        <strain evidence="1 2">IMCC1616</strain>
    </source>
</reference>
<evidence type="ECO:0000313" key="2">
    <source>
        <dbReference type="Proteomes" id="UP001474120"/>
    </source>
</evidence>
<sequence>MVVIYTVLFKRILLVFSALLVFSCSDNDSLPEPVNNQYELEGSIFMIETEFYRESSGSQGGVEQIRLMEPLPDSALYDIIIISPVPGPSSIEGSYVYSKTEDIGTYELVFIHATDGVETTEWYTNGDNGASLEIKAMGKKDGKEIYRVLIPEFTLNYGYWDYLAGKWVSLGQKVFRLSYEGPVLD</sequence>